<accession>D6YVU2</accession>
<dbReference type="EMBL" id="CP001928">
    <property type="protein sequence ID" value="ADI38253.1"/>
    <property type="molecule type" value="Genomic_DNA"/>
</dbReference>
<keyword evidence="2" id="KW-1185">Reference proteome</keyword>
<dbReference type="RefSeq" id="WP_013181967.1">
    <property type="nucleotide sequence ID" value="NC_014225.1"/>
</dbReference>
<dbReference type="HOGENOM" id="CLU_1077082_0_0_0"/>
<gene>
    <name evidence="1" type="ordered locus">wcw_0891</name>
</gene>
<reference evidence="1 2" key="1">
    <citation type="journal article" date="2010" name="PLoS ONE">
        <title>The Waddlia genome: a window into chlamydial biology.</title>
        <authorList>
            <person name="Bertelli C."/>
            <person name="Collyn F."/>
            <person name="Croxatto A."/>
            <person name="Ruckert C."/>
            <person name="Polkinghorne A."/>
            <person name="Kebbi-Beghdadi C."/>
            <person name="Goesmann A."/>
            <person name="Vaughan L."/>
            <person name="Greub G."/>
        </authorList>
    </citation>
    <scope>NUCLEOTIDE SEQUENCE [LARGE SCALE GENOMIC DNA]</scope>
    <source>
        <strain evidence="2">ATCC VR-1470 / WSU 86-1044</strain>
    </source>
</reference>
<protein>
    <submittedName>
        <fullName evidence="1">Uncharacterized protein</fullName>
    </submittedName>
</protein>
<evidence type="ECO:0000313" key="2">
    <source>
        <dbReference type="Proteomes" id="UP000001505"/>
    </source>
</evidence>
<dbReference type="eggNOG" id="ENOG50318MW">
    <property type="taxonomic scope" value="Bacteria"/>
</dbReference>
<name>D6YVU2_WADCW</name>
<sequence length="247" mass="29243">MKIIITFFLLFAAPLIGTQSKPPSISKEIWSEVSPYLLPENHPLKPCLDLIFSTNCIANGISLYKAGFRYDSYNNPMKVIVAKHPKLEGYIIKLFLDNQPVGSEWPHWIKRIEGAKLIKKIIEQKEYTASFKVPRKWIYFIPCKHNILSGRHFILIAEEMDIVQHRKTCSQWKNQATYEQIYMFWDLLETCGLSDSIYIQNIPYCKDGKYTFLDTEYYLDWPIEYHKFNKYLKKGKLKLWKQLTNQE</sequence>
<dbReference type="AlphaFoldDB" id="D6YVU2"/>
<proteinExistence type="predicted"/>
<dbReference type="OrthoDB" id="20648at2"/>
<organism evidence="1 2">
    <name type="scientific">Waddlia chondrophila (strain ATCC VR-1470 / WSU 86-1044)</name>
    <dbReference type="NCBI Taxonomy" id="716544"/>
    <lineage>
        <taxon>Bacteria</taxon>
        <taxon>Pseudomonadati</taxon>
        <taxon>Chlamydiota</taxon>
        <taxon>Chlamydiia</taxon>
        <taxon>Parachlamydiales</taxon>
        <taxon>Waddliaceae</taxon>
        <taxon>Waddlia</taxon>
    </lineage>
</organism>
<dbReference type="Proteomes" id="UP000001505">
    <property type="component" value="Chromosome"/>
</dbReference>
<dbReference type="KEGG" id="wch:wcw_0891"/>
<evidence type="ECO:0000313" key="1">
    <source>
        <dbReference type="EMBL" id="ADI38253.1"/>
    </source>
</evidence>